<evidence type="ECO:0000256" key="1">
    <source>
        <dbReference type="ARBA" id="ARBA00014389"/>
    </source>
</evidence>
<comment type="function">
    <text evidence="9">Encapsidates the genome, protecting it from nucleases. The encapsidated genomic RNA is termed the nucleocapsid (NC) and serves as template for viral transcription and replication.</text>
</comment>
<keyword evidence="3 9" id="KW-0167">Capsid protein</keyword>
<evidence type="ECO:0000256" key="10">
    <source>
        <dbReference type="SAM" id="MobiDB-lite"/>
    </source>
</evidence>
<accession>A0A8D9PH91</accession>
<dbReference type="GO" id="GO:0030430">
    <property type="term" value="C:host cell cytoplasm"/>
    <property type="evidence" value="ECO:0007669"/>
    <property type="project" value="UniProtKB-SubCell"/>
</dbReference>
<feature type="region of interest" description="Disordered" evidence="10">
    <location>
        <begin position="139"/>
        <end position="158"/>
    </location>
</feature>
<evidence type="ECO:0000256" key="8">
    <source>
        <dbReference type="ARBA" id="ARBA00033344"/>
    </source>
</evidence>
<keyword evidence="7 9" id="KW-0687">Ribonucleoprotein</keyword>
<keyword evidence="12" id="KW-1185">Reference proteome</keyword>
<dbReference type="GO" id="GO:0019029">
    <property type="term" value="C:helical viral capsid"/>
    <property type="evidence" value="ECO:0007669"/>
    <property type="project" value="UniProtKB-UniRule"/>
</dbReference>
<dbReference type="Pfam" id="PF03216">
    <property type="entry name" value="Rhabdo_ncap_2"/>
    <property type="match status" value="1"/>
</dbReference>
<organism evidence="11 12">
    <name type="scientific">Nymphaea alba virus 1</name>
    <dbReference type="NCBI Taxonomy" id="2793733"/>
    <lineage>
        <taxon>Viruses</taxon>
        <taxon>Riboviria</taxon>
        <taxon>Orthornavirae</taxon>
        <taxon>Negarnaviricota</taxon>
        <taxon>Haploviricotina</taxon>
        <taxon>Monjiviricetes</taxon>
        <taxon>Mononegavirales</taxon>
        <taxon>Rhabdoviridae</taxon>
        <taxon>Betarhabdovirinae</taxon>
        <taxon>Alphacytorhabdovirus</taxon>
        <taxon>Alphacytorhabdovirus nymphaeae</taxon>
        <taxon>Cytorhabdovirus nymphaeae</taxon>
    </lineage>
</organism>
<dbReference type="EMBL" id="BK014307">
    <property type="protein sequence ID" value="DAF42339.1"/>
    <property type="molecule type" value="Viral_cRNA"/>
</dbReference>
<dbReference type="GeneID" id="80541025"/>
<evidence type="ECO:0000256" key="4">
    <source>
        <dbReference type="ARBA" id="ARBA00022844"/>
    </source>
</evidence>
<evidence type="ECO:0000256" key="2">
    <source>
        <dbReference type="ARBA" id="ARBA00022497"/>
    </source>
</evidence>
<keyword evidence="4 9" id="KW-0946">Virion</keyword>
<keyword evidence="9" id="KW-1035">Host cytoplasm</keyword>
<keyword evidence="5 9" id="KW-0694">RNA-binding</keyword>
<keyword evidence="2 9" id="KW-1139">Helical capsid protein</keyword>
<evidence type="ECO:0000256" key="7">
    <source>
        <dbReference type="ARBA" id="ARBA00023274"/>
    </source>
</evidence>
<reference evidence="11" key="2">
    <citation type="journal article" date="2021" name="Viruses">
        <title>Illuminating the Plant Rhabdovirus Landscape through Metatranscriptomics Data.</title>
        <authorList>
            <person name="Bejerman N."/>
            <person name="Dietzgen R.G."/>
            <person name="Debat H."/>
        </authorList>
    </citation>
    <scope>NUCLEOTIDE SEQUENCE</scope>
</reference>
<dbReference type="InterPro" id="IPR004902">
    <property type="entry name" value="Rhabdo_ncap_2"/>
</dbReference>
<evidence type="ECO:0000256" key="3">
    <source>
        <dbReference type="ARBA" id="ARBA00022561"/>
    </source>
</evidence>
<comment type="subcellular location">
    <subcellularLocation>
        <location evidence="9">Virion</location>
    </subcellularLocation>
    <subcellularLocation>
        <location evidence="9">Host cytoplasm</location>
    </subcellularLocation>
</comment>
<dbReference type="KEGG" id="vg:80541025"/>
<dbReference type="GO" id="GO:1990904">
    <property type="term" value="C:ribonucleoprotein complex"/>
    <property type="evidence" value="ECO:0007669"/>
    <property type="project" value="UniProtKB-UniRule"/>
</dbReference>
<proteinExistence type="inferred from homology"/>
<protein>
    <recommendedName>
        <fullName evidence="1 9">Nucleoprotein</fullName>
        <shortName evidence="9">NP</shortName>
        <shortName evidence="9">Protein N</shortName>
    </recommendedName>
    <alternativeName>
        <fullName evidence="8 9">Nucleocapsid protein</fullName>
    </alternativeName>
</protein>
<name>A0A8D9PH91_9RHAB</name>
<evidence type="ECO:0000313" key="11">
    <source>
        <dbReference type="EMBL" id="DAF42339.1"/>
    </source>
</evidence>
<evidence type="ECO:0000256" key="5">
    <source>
        <dbReference type="ARBA" id="ARBA00022884"/>
    </source>
</evidence>
<reference evidence="11" key="1">
    <citation type="journal article" date="2021" name="J. Anim. Genet.">
        <title>Illuminating the plant rhabdovirus landscape through metatranscriptomics data.</title>
        <authorList>
            <person name="Bejerman N."/>
            <person name="Dietzgen R.G."/>
            <person name="Debat H."/>
        </authorList>
    </citation>
    <scope>NUCLEOTIDE SEQUENCE</scope>
</reference>
<dbReference type="GO" id="GO:0003723">
    <property type="term" value="F:RNA binding"/>
    <property type="evidence" value="ECO:0007669"/>
    <property type="project" value="UniProtKB-UniRule"/>
</dbReference>
<feature type="compositionally biased region" description="Basic and acidic residues" evidence="10">
    <location>
        <begin position="139"/>
        <end position="152"/>
    </location>
</feature>
<dbReference type="RefSeq" id="YP_010802292.1">
    <property type="nucleotide sequence ID" value="NC_076979.1"/>
</dbReference>
<dbReference type="Proteomes" id="UP001161595">
    <property type="component" value="Segment"/>
</dbReference>
<comment type="subunit">
    <text evidence="9">Homomultimerizes to form the nucleocapsid. Binds to viral genomic RNA.</text>
</comment>
<evidence type="ECO:0000256" key="6">
    <source>
        <dbReference type="ARBA" id="ARBA00023086"/>
    </source>
</evidence>
<dbReference type="GO" id="GO:0019013">
    <property type="term" value="C:viral nucleocapsid"/>
    <property type="evidence" value="ECO:0007669"/>
    <property type="project" value="UniProtKB-UniRule"/>
</dbReference>
<evidence type="ECO:0000313" key="12">
    <source>
        <dbReference type="Proteomes" id="UP001161595"/>
    </source>
</evidence>
<evidence type="ECO:0000256" key="9">
    <source>
        <dbReference type="RuleBase" id="RU369108"/>
    </source>
</evidence>
<sequence length="421" mass="47368">MALSALIKRETKYADVGAITVSIAHKVMVWDDKHLESIRIYDIAPLPAVEAVRYGKYMMNCLETGMGLDSRLLSIILMLAVSLRDPDELRQYLMKIPSVKGNRNARPLEIPPVEEVDEDLDDESKALMEAIKKKSNKGKDKSALSDLSKEGETSEPVAEMEGDLTEHASAYSFLAAYLLRLSSRTVDNVFTNLAKAAVRYKGWYERGQIVLEELKVEKTRLEALREVMARRPDVANTWVYWLAKSENDPSLGRQQKGLLDYLGIQIFAYQGMHAVTQIIALQQTCKVPMDVVLRELDSPITRAGVMEVYNIIKNYEKTDIHPNRTTYFRYARVWDTGYFLNVQSKNCAPLVYLAAKTLKAVSSNSLSDPTQIFAVQNIGSAMKERLDRVSDKFSHMLLASATTDDSSGTIWDEEGEVAAQH</sequence>
<keyword evidence="6 9" id="KW-0543">Viral nucleoprotein</keyword>
<comment type="similarity">
    <text evidence="9">Belongs to the cytorhabdovirus nucleocapsid protein family.</text>
</comment>